<dbReference type="EMBL" id="AP018553">
    <property type="protein sequence ID" value="BBD72909.1"/>
    <property type="molecule type" value="Genomic_DNA"/>
</dbReference>
<feature type="transmembrane region" description="Helical" evidence="5">
    <location>
        <begin position="95"/>
        <end position="120"/>
    </location>
</feature>
<organism evidence="7 9">
    <name type="scientific">Sulfodiicoccus acidiphilus</name>
    <dbReference type="NCBI Taxonomy" id="1670455"/>
    <lineage>
        <taxon>Archaea</taxon>
        <taxon>Thermoproteota</taxon>
        <taxon>Thermoprotei</taxon>
        <taxon>Sulfolobales</taxon>
        <taxon>Sulfolobaceae</taxon>
        <taxon>Sulfodiicoccus</taxon>
    </lineage>
</organism>
<feature type="transmembrane region" description="Helical" evidence="5">
    <location>
        <begin position="474"/>
        <end position="493"/>
    </location>
</feature>
<keyword evidence="2 5" id="KW-0812">Transmembrane</keyword>
<dbReference type="PANTHER" id="PTHR42770:SF7">
    <property type="entry name" value="MEMBRANE PROTEIN"/>
    <property type="match status" value="1"/>
</dbReference>
<feature type="transmembrane region" description="Helical" evidence="5">
    <location>
        <begin position="153"/>
        <end position="171"/>
    </location>
</feature>
<dbReference type="Proteomes" id="UP000276741">
    <property type="component" value="Chromosome"/>
</dbReference>
<reference evidence="8" key="4">
    <citation type="submission" date="2020-09" db="EMBL/GenBank/DDBJ databases">
        <authorList>
            <person name="Sun Q."/>
            <person name="Ohkuma M."/>
        </authorList>
    </citation>
    <scope>NUCLEOTIDE SEQUENCE</scope>
    <source>
        <strain evidence="8">JCM 31740</strain>
    </source>
</reference>
<feature type="transmembrane region" description="Helical" evidence="5">
    <location>
        <begin position="411"/>
        <end position="436"/>
    </location>
</feature>
<feature type="transmembrane region" description="Helical" evidence="5">
    <location>
        <begin position="54"/>
        <end position="74"/>
    </location>
</feature>
<evidence type="ECO:0000313" key="7">
    <source>
        <dbReference type="EMBL" id="BBD72909.1"/>
    </source>
</evidence>
<dbReference type="RefSeq" id="WP_126450111.1">
    <property type="nucleotide sequence ID" value="NZ_AP018553.1"/>
</dbReference>
<reference evidence="8" key="1">
    <citation type="journal article" date="2014" name="Int. J. Syst. Evol. Microbiol.">
        <title>Complete genome sequence of Corynebacterium casei LMG S-19264T (=DSM 44701T), isolated from a smear-ripened cheese.</title>
        <authorList>
            <consortium name="US DOE Joint Genome Institute (JGI-PGF)"/>
            <person name="Walter F."/>
            <person name="Albersmeier A."/>
            <person name="Kalinowski J."/>
            <person name="Ruckert C."/>
        </authorList>
    </citation>
    <scope>NUCLEOTIDE SEQUENCE</scope>
    <source>
        <strain evidence="8">JCM 31740</strain>
    </source>
</reference>
<keyword evidence="3 5" id="KW-1133">Transmembrane helix</keyword>
<feature type="transmembrane region" description="Helical" evidence="5">
    <location>
        <begin position="21"/>
        <end position="42"/>
    </location>
</feature>
<dbReference type="GO" id="GO:0055085">
    <property type="term" value="P:transmembrane transport"/>
    <property type="evidence" value="ECO:0007669"/>
    <property type="project" value="InterPro"/>
</dbReference>
<protein>
    <submittedName>
        <fullName evidence="7">Amino acid permease</fullName>
    </submittedName>
</protein>
<sequence>MSSEKRNVFLRESSGLVREFSLADAIWFNIALVGLLFSTYYVSSTAPLVGGNPLVGLILPLVGFFLAGFVFSHISSKVPRTAADYVYVSRNLHPALGFVGNAGYFVATVPLFMGITGITLQTFGLIPLLDLLGFYTNNPSLISLATTISNNPYYIMAIGAVEIIALGLLPVAGNRAYRAVQRVIIPLVLLTVVLMIGVEAAIPHAQAISELNKFMTFYHSSVASVESSKISVPPYNSLLATLALNPVYVVGLSYIISTVYIAGEVKNARKTMPLSILGTLVAMAAIFSVATVLEYVQWGYVFTSKLLQLSVAGQLPIPTPYLDLLEGIASGTPALGVLFAVVSILQLLMYLASASFVGSRLLLSYSMDRIVPDSLGEVNEKYHVPVKATLASMIAGLLGLLVFTLPVTSAVAFLLSSVAVAILLLFPLTVVSAAVLAKESSPWVKAAAAVSIPYLLYTFYQYLTVPAIGADSTVGYAIMAGTIIILFAIFYIAKLIRRRQGINFDLIFKEIPPE</sequence>
<keyword evidence="9" id="KW-1185">Reference proteome</keyword>
<dbReference type="GeneID" id="38666815"/>
<dbReference type="GO" id="GO:0016020">
    <property type="term" value="C:membrane"/>
    <property type="evidence" value="ECO:0007669"/>
    <property type="project" value="UniProtKB-SubCell"/>
</dbReference>
<feature type="transmembrane region" description="Helical" evidence="5">
    <location>
        <begin position="443"/>
        <end position="462"/>
    </location>
</feature>
<dbReference type="Proteomes" id="UP000616143">
    <property type="component" value="Unassembled WGS sequence"/>
</dbReference>
<feature type="domain" description="Amino acid permease/ SLC12A" evidence="6">
    <location>
        <begin position="29"/>
        <end position="504"/>
    </location>
</feature>
<evidence type="ECO:0000259" key="6">
    <source>
        <dbReference type="Pfam" id="PF00324"/>
    </source>
</evidence>
<evidence type="ECO:0000256" key="4">
    <source>
        <dbReference type="ARBA" id="ARBA00023136"/>
    </source>
</evidence>
<keyword evidence="4 5" id="KW-0472">Membrane</keyword>
<evidence type="ECO:0000256" key="3">
    <source>
        <dbReference type="ARBA" id="ARBA00022989"/>
    </source>
</evidence>
<dbReference type="EMBL" id="BMQS01000002">
    <property type="protein sequence ID" value="GGT88087.1"/>
    <property type="molecule type" value="Genomic_DNA"/>
</dbReference>
<evidence type="ECO:0000256" key="5">
    <source>
        <dbReference type="SAM" id="Phobius"/>
    </source>
</evidence>
<evidence type="ECO:0000313" key="8">
    <source>
        <dbReference type="EMBL" id="GGT88087.1"/>
    </source>
</evidence>
<feature type="transmembrane region" description="Helical" evidence="5">
    <location>
        <begin position="274"/>
        <end position="296"/>
    </location>
</feature>
<reference evidence="9" key="2">
    <citation type="submission" date="2018-04" db="EMBL/GenBank/DDBJ databases">
        <title>Complete genome sequence of Sulfodiicoccus acidiphilus strain HS-1.</title>
        <authorList>
            <person name="Sakai H.D."/>
            <person name="Kurosawa N."/>
        </authorList>
    </citation>
    <scope>NUCLEOTIDE SEQUENCE [LARGE SCALE GENOMIC DNA]</scope>
    <source>
        <strain evidence="9">HS-1</strain>
    </source>
</reference>
<dbReference type="AlphaFoldDB" id="A0A348B407"/>
<reference evidence="7" key="3">
    <citation type="journal article" date="2019" name="BMC Res. Notes">
        <title>Complete genome sequence of the Sulfodiicoccus acidiphilus strain HS-1T, the first crenarchaeon that lacks polB3, isolated from an acidic hot spring in Ohwaku-dani, Hakone, Japan.</title>
        <authorList>
            <person name="Sakai H.D."/>
            <person name="Kurosawa N."/>
        </authorList>
    </citation>
    <scope>NUCLEOTIDE SEQUENCE</scope>
    <source>
        <strain evidence="7">HS-1</strain>
    </source>
</reference>
<dbReference type="InterPro" id="IPR004841">
    <property type="entry name" value="AA-permease/SLC12A_dom"/>
</dbReference>
<comment type="subcellular location">
    <subcellularLocation>
        <location evidence="1">Membrane</location>
        <topology evidence="1">Multi-pass membrane protein</topology>
    </subcellularLocation>
</comment>
<dbReference type="InterPro" id="IPR050367">
    <property type="entry name" value="APC_superfamily"/>
</dbReference>
<feature type="transmembrane region" description="Helical" evidence="5">
    <location>
        <begin position="238"/>
        <end position="262"/>
    </location>
</feature>
<evidence type="ECO:0000256" key="2">
    <source>
        <dbReference type="ARBA" id="ARBA00022692"/>
    </source>
</evidence>
<name>A0A348B407_9CREN</name>
<gene>
    <name evidence="8" type="ORF">GCM10007116_02540</name>
    <name evidence="7" type="ORF">HS1genome_1298</name>
</gene>
<feature type="transmembrane region" description="Helical" evidence="5">
    <location>
        <begin position="183"/>
        <end position="202"/>
    </location>
</feature>
<feature type="transmembrane region" description="Helical" evidence="5">
    <location>
        <begin position="384"/>
        <end position="405"/>
    </location>
</feature>
<accession>A0A348B407</accession>
<dbReference type="OrthoDB" id="41793at2157"/>
<dbReference type="PIRSF" id="PIRSF006060">
    <property type="entry name" value="AA_transporter"/>
    <property type="match status" value="1"/>
</dbReference>
<feature type="transmembrane region" description="Helical" evidence="5">
    <location>
        <begin position="334"/>
        <end position="363"/>
    </location>
</feature>
<evidence type="ECO:0000313" key="9">
    <source>
        <dbReference type="Proteomes" id="UP000276741"/>
    </source>
</evidence>
<evidence type="ECO:0000256" key="1">
    <source>
        <dbReference type="ARBA" id="ARBA00004141"/>
    </source>
</evidence>
<dbReference type="KEGG" id="sacd:HS1genome_1298"/>
<dbReference type="PANTHER" id="PTHR42770">
    <property type="entry name" value="AMINO ACID TRANSPORTER-RELATED"/>
    <property type="match status" value="1"/>
</dbReference>
<dbReference type="Gene3D" id="1.20.1740.10">
    <property type="entry name" value="Amino acid/polyamine transporter I"/>
    <property type="match status" value="1"/>
</dbReference>
<proteinExistence type="predicted"/>
<dbReference type="Pfam" id="PF00324">
    <property type="entry name" value="AA_permease"/>
    <property type="match status" value="1"/>
</dbReference>